<organism evidence="22 23">
    <name type="scientific">Calocera cornea HHB12733</name>
    <dbReference type="NCBI Taxonomy" id="1353952"/>
    <lineage>
        <taxon>Eukaryota</taxon>
        <taxon>Fungi</taxon>
        <taxon>Dikarya</taxon>
        <taxon>Basidiomycota</taxon>
        <taxon>Agaricomycotina</taxon>
        <taxon>Dacrymycetes</taxon>
        <taxon>Dacrymycetales</taxon>
        <taxon>Dacrymycetaceae</taxon>
        <taxon>Calocera</taxon>
    </lineage>
</organism>
<evidence type="ECO:0000256" key="5">
    <source>
        <dbReference type="ARBA" id="ARBA00022679"/>
    </source>
</evidence>
<name>A0A165D820_9BASI</name>
<dbReference type="FunFam" id="1.10.10.10:FF:000022">
    <property type="entry name" value="Histone acetyltransferase"/>
    <property type="match status" value="1"/>
</dbReference>
<evidence type="ECO:0000256" key="12">
    <source>
        <dbReference type="ARBA" id="ARBA00023204"/>
    </source>
</evidence>
<dbReference type="EC" id="2.3.1.48" evidence="4"/>
<dbReference type="GO" id="GO:0000785">
    <property type="term" value="C:chromatin"/>
    <property type="evidence" value="ECO:0007669"/>
    <property type="project" value="TreeGrafter"/>
</dbReference>
<feature type="compositionally biased region" description="Low complexity" evidence="20">
    <location>
        <begin position="141"/>
        <end position="153"/>
    </location>
</feature>
<dbReference type="STRING" id="1353952.A0A165D820"/>
<evidence type="ECO:0000256" key="8">
    <source>
        <dbReference type="ARBA" id="ARBA00022990"/>
    </source>
</evidence>
<dbReference type="Gene3D" id="3.40.630.30">
    <property type="match status" value="1"/>
</dbReference>
<keyword evidence="13" id="KW-0539">Nucleus</keyword>
<accession>A0A165D820</accession>
<feature type="active site" description="Proton donor/acceptor" evidence="19">
    <location>
        <position position="396"/>
    </location>
</feature>
<dbReference type="GO" id="GO:0106226">
    <property type="term" value="F:peptide 2-hydroxyisobutyryltransferase activity"/>
    <property type="evidence" value="ECO:0007669"/>
    <property type="project" value="RHEA"/>
</dbReference>
<dbReference type="InterPro" id="IPR016181">
    <property type="entry name" value="Acyl_CoA_acyltransferase"/>
</dbReference>
<dbReference type="Gene3D" id="1.10.10.10">
    <property type="entry name" value="Winged helix-like DNA-binding domain superfamily/Winged helix DNA-binding domain"/>
    <property type="match status" value="1"/>
</dbReference>
<evidence type="ECO:0000256" key="10">
    <source>
        <dbReference type="ARBA" id="ARBA00023159"/>
    </source>
</evidence>
<evidence type="ECO:0000256" key="2">
    <source>
        <dbReference type="ARBA" id="ARBA00010107"/>
    </source>
</evidence>
<dbReference type="PANTHER" id="PTHR10615">
    <property type="entry name" value="HISTONE ACETYLTRANSFERASE"/>
    <property type="match status" value="1"/>
</dbReference>
<reference evidence="22 23" key="1">
    <citation type="journal article" date="2016" name="Mol. Biol. Evol.">
        <title>Comparative Genomics of Early-Diverging Mushroom-Forming Fungi Provides Insights into the Origins of Lignocellulose Decay Capabilities.</title>
        <authorList>
            <person name="Nagy L.G."/>
            <person name="Riley R."/>
            <person name="Tritt A."/>
            <person name="Adam C."/>
            <person name="Daum C."/>
            <person name="Floudas D."/>
            <person name="Sun H."/>
            <person name="Yadav J.S."/>
            <person name="Pangilinan J."/>
            <person name="Larsson K.H."/>
            <person name="Matsuura K."/>
            <person name="Barry K."/>
            <person name="Labutti K."/>
            <person name="Kuo R."/>
            <person name="Ohm R.A."/>
            <person name="Bhattacharya S.S."/>
            <person name="Shirouzu T."/>
            <person name="Yoshinaga Y."/>
            <person name="Martin F.M."/>
            <person name="Grigoriev I.V."/>
            <person name="Hibbett D.S."/>
        </authorList>
    </citation>
    <scope>NUCLEOTIDE SEQUENCE [LARGE SCALE GENOMIC DNA]</scope>
    <source>
        <strain evidence="22 23">HHB12733</strain>
    </source>
</reference>
<dbReference type="InterPro" id="IPR016197">
    <property type="entry name" value="Chromo-like_dom_sf"/>
</dbReference>
<feature type="domain" description="MYST-type HAT" evidence="21">
    <location>
        <begin position="220"/>
        <end position="497"/>
    </location>
</feature>
<evidence type="ECO:0000256" key="17">
    <source>
        <dbReference type="ARBA" id="ARBA00047787"/>
    </source>
</evidence>
<keyword evidence="9" id="KW-0805">Transcription regulation</keyword>
<keyword evidence="23" id="KW-1185">Reference proteome</keyword>
<dbReference type="GO" id="GO:0005634">
    <property type="term" value="C:nucleus"/>
    <property type="evidence" value="ECO:0007669"/>
    <property type="project" value="UniProtKB-SubCell"/>
</dbReference>
<evidence type="ECO:0000256" key="6">
    <source>
        <dbReference type="ARBA" id="ARBA00022763"/>
    </source>
</evidence>
<evidence type="ECO:0000313" key="22">
    <source>
        <dbReference type="EMBL" id="KZT52274.1"/>
    </source>
</evidence>
<evidence type="ECO:0000256" key="7">
    <source>
        <dbReference type="ARBA" id="ARBA00022853"/>
    </source>
</evidence>
<comment type="catalytic activity">
    <reaction evidence="16">
        <text>(2E)-butenoyl-CoA + L-lysyl-[protein] = N(6)-(2E)-butenoyl-L-lysyl-[protein] + CoA + H(+)</text>
        <dbReference type="Rhea" id="RHEA:53908"/>
        <dbReference type="Rhea" id="RHEA-COMP:9752"/>
        <dbReference type="Rhea" id="RHEA-COMP:13707"/>
        <dbReference type="ChEBI" id="CHEBI:15378"/>
        <dbReference type="ChEBI" id="CHEBI:29969"/>
        <dbReference type="ChEBI" id="CHEBI:57287"/>
        <dbReference type="ChEBI" id="CHEBI:57332"/>
        <dbReference type="ChEBI" id="CHEBI:137954"/>
    </reaction>
    <physiologicalReaction direction="left-to-right" evidence="16">
        <dbReference type="Rhea" id="RHEA:53909"/>
    </physiologicalReaction>
</comment>
<dbReference type="GO" id="GO:0006357">
    <property type="term" value="P:regulation of transcription by RNA polymerase II"/>
    <property type="evidence" value="ECO:0007669"/>
    <property type="project" value="TreeGrafter"/>
</dbReference>
<evidence type="ECO:0000256" key="20">
    <source>
        <dbReference type="SAM" id="MobiDB-lite"/>
    </source>
</evidence>
<sequence length="509" mass="58615">MVHGASQSTEDDTPAQISMAGTWTLNDVVPGCKVWVHRPMGGKEGNMATLHAEVISIRDKPRARVPHAHGTGLSLSANGDDHMEDKEYYVHYDQWNKRLDEWIPTTRVLMDQELTWPKPPKKEQPKQGAEKKMPKKAGRAQSQSQGQSQSQSQAHTPVPEGASTPTGMKRKREDEEDTSADASGLATPTNEMEHPNAGLSKAQEIEQLRTSGSMSHQHEARVKNLVKIEIGRHIIEPWYFSPYPKEFSYTPVLYICEFCLRYWASETQFRRHRTKCTLRHPPGNEIYREKEISFFEIDGRRQKQWCRNLCLLSKCFLDHKTLYFDVDPFLFYCMVRRDQFGCHLVGYFSKEKECGEGYNVACILTLPQYQRHGYGRLLMEFSYELTKRENKVGSPEKPLSDLGLLGYKAFWKEVIVDFVLNIYRTGGKEADISVDEISQKTGILQNDVMTALHELQLLKWFKGQHVLVLGDEVLARHEKTLAKQRRRIDPTKLQWKPPVFSRAQLSFGW</sequence>
<dbReference type="Pfam" id="PF11717">
    <property type="entry name" value="Tudor-knot"/>
    <property type="match status" value="1"/>
</dbReference>
<comment type="catalytic activity">
    <reaction evidence="17">
        <text>L-lysyl-[protein] + acetyl-CoA = N(6)-acetyl-L-lysyl-[protein] + CoA + H(+)</text>
        <dbReference type="Rhea" id="RHEA:45948"/>
        <dbReference type="Rhea" id="RHEA-COMP:9752"/>
        <dbReference type="Rhea" id="RHEA-COMP:10731"/>
        <dbReference type="ChEBI" id="CHEBI:15378"/>
        <dbReference type="ChEBI" id="CHEBI:29969"/>
        <dbReference type="ChEBI" id="CHEBI:57287"/>
        <dbReference type="ChEBI" id="CHEBI:57288"/>
        <dbReference type="ChEBI" id="CHEBI:61930"/>
    </reaction>
    <physiologicalReaction direction="left-to-right" evidence="17">
        <dbReference type="Rhea" id="RHEA:45949"/>
    </physiologicalReaction>
</comment>
<dbReference type="InterPro" id="IPR050603">
    <property type="entry name" value="MYST_HAT"/>
</dbReference>
<comment type="function">
    <text evidence="14">Catalytic component of the NuA4 histone acetyltransferase (HAT) complex which is involved in epigenetic transcriptional activation of selected genes principally by acetylation of nucleosomal histones H4, H3, H2B, H2A and H2A variant H2A.Z. Acetylates histone H4 to form H4K5ac, H4K8ac, H4K12ac and H4K16ac, histone H3 to form H3K14ac, and histone H2A to form H2AK4ac and H2AK7ac. The NuA4 complex is involved in the DNA damage response and is required for chromosome segregation. The NuA4 complex plays a direct role in repair of DNA double-strand breaks (DSBs) through homologous recombination. Recruitment to promoters depends on H3K4me. Also acetylates non-histone proteins. In addition to protein acetyltransferase, can use different acyl-CoA substrates, such as 2-hydroxyisobutanoyl-CoA (2-hydroxyisobutyryl-CoA) or (2E)-butenoyl-CoA (crotonyl-CoA), and is able to mediate protein 2-hydroxyisobutyrylation and crotonylation, respectively.</text>
</comment>
<dbReference type="SUPFAM" id="SSF55729">
    <property type="entry name" value="Acyl-CoA N-acyltransferases (Nat)"/>
    <property type="match status" value="1"/>
</dbReference>
<dbReference type="PROSITE" id="PS51726">
    <property type="entry name" value="MYST_HAT"/>
    <property type="match status" value="1"/>
</dbReference>
<dbReference type="EMBL" id="KV424072">
    <property type="protein sequence ID" value="KZT52274.1"/>
    <property type="molecule type" value="Genomic_DNA"/>
</dbReference>
<dbReference type="SUPFAM" id="SSF54160">
    <property type="entry name" value="Chromo domain-like"/>
    <property type="match status" value="1"/>
</dbReference>
<feature type="compositionally biased region" description="Basic and acidic residues" evidence="20">
    <location>
        <begin position="120"/>
        <end position="132"/>
    </location>
</feature>
<evidence type="ECO:0000256" key="9">
    <source>
        <dbReference type="ARBA" id="ARBA00023015"/>
    </source>
</evidence>
<comment type="subcellular location">
    <subcellularLocation>
        <location evidence="1">Nucleus</location>
    </subcellularLocation>
</comment>
<dbReference type="GO" id="GO:0004402">
    <property type="term" value="F:histone acetyltransferase activity"/>
    <property type="evidence" value="ECO:0007669"/>
    <property type="project" value="InterPro"/>
</dbReference>
<keyword evidence="12" id="KW-0234">DNA repair</keyword>
<evidence type="ECO:0000256" key="15">
    <source>
        <dbReference type="ARBA" id="ARBA00047557"/>
    </source>
</evidence>
<comment type="subunit">
    <text evidence="3">Component of the NuA4 histone acetyltransferase complex.</text>
</comment>
<dbReference type="InParanoid" id="A0A165D820"/>
<dbReference type="Pfam" id="PF17772">
    <property type="entry name" value="zf-MYST"/>
    <property type="match status" value="1"/>
</dbReference>
<evidence type="ECO:0000256" key="19">
    <source>
        <dbReference type="PIRSR" id="PIRSR602717-51"/>
    </source>
</evidence>
<proteinExistence type="inferred from homology"/>
<dbReference type="Gene3D" id="3.30.60.60">
    <property type="entry name" value="N-acetyl transferase-like"/>
    <property type="match status" value="1"/>
</dbReference>
<dbReference type="GO" id="GO:0006281">
    <property type="term" value="P:DNA repair"/>
    <property type="evidence" value="ECO:0007669"/>
    <property type="project" value="UniProtKB-KW"/>
</dbReference>
<dbReference type="InterPro" id="IPR040706">
    <property type="entry name" value="Zf-MYST"/>
</dbReference>
<evidence type="ECO:0000256" key="16">
    <source>
        <dbReference type="ARBA" id="ARBA00047752"/>
    </source>
</evidence>
<dbReference type="FunFam" id="3.40.630.30:FF:000002">
    <property type="entry name" value="Histone acetyltransferase"/>
    <property type="match status" value="1"/>
</dbReference>
<dbReference type="Proteomes" id="UP000076842">
    <property type="component" value="Unassembled WGS sequence"/>
</dbReference>
<dbReference type="InterPro" id="IPR036388">
    <property type="entry name" value="WH-like_DNA-bd_sf"/>
</dbReference>
<dbReference type="InterPro" id="IPR025995">
    <property type="entry name" value="Tudor-knot"/>
</dbReference>
<dbReference type="PANTHER" id="PTHR10615:SF218">
    <property type="entry name" value="HISTONE ACETYLTRANSFERASE ESA1"/>
    <property type="match status" value="1"/>
</dbReference>
<keyword evidence="8" id="KW-0007">Acetylation</keyword>
<evidence type="ECO:0000256" key="3">
    <source>
        <dbReference type="ARBA" id="ARBA00011353"/>
    </source>
</evidence>
<evidence type="ECO:0000256" key="1">
    <source>
        <dbReference type="ARBA" id="ARBA00004123"/>
    </source>
</evidence>
<feature type="region of interest" description="Disordered" evidence="20">
    <location>
        <begin position="113"/>
        <end position="196"/>
    </location>
</feature>
<gene>
    <name evidence="22" type="ORF">CALCODRAFT_502519</name>
</gene>
<keyword evidence="10" id="KW-0010">Activator</keyword>
<evidence type="ECO:0000256" key="11">
    <source>
        <dbReference type="ARBA" id="ARBA00023163"/>
    </source>
</evidence>
<evidence type="ECO:0000256" key="13">
    <source>
        <dbReference type="ARBA" id="ARBA00023242"/>
    </source>
</evidence>
<keyword evidence="6" id="KW-0227">DNA damage</keyword>
<dbReference type="OrthoDB" id="787137at2759"/>
<dbReference type="Gene3D" id="2.30.30.140">
    <property type="match status" value="1"/>
</dbReference>
<dbReference type="GO" id="GO:0140064">
    <property type="term" value="F:peptide crotonyltransferase activity"/>
    <property type="evidence" value="ECO:0007669"/>
    <property type="project" value="RHEA"/>
</dbReference>
<dbReference type="GO" id="GO:0003682">
    <property type="term" value="F:chromatin binding"/>
    <property type="evidence" value="ECO:0007669"/>
    <property type="project" value="TreeGrafter"/>
</dbReference>
<evidence type="ECO:0000256" key="4">
    <source>
        <dbReference type="ARBA" id="ARBA00013184"/>
    </source>
</evidence>
<dbReference type="FunCoup" id="A0A165D820">
    <property type="interactions" value="714"/>
</dbReference>
<dbReference type="AlphaFoldDB" id="A0A165D820"/>
<evidence type="ECO:0000313" key="23">
    <source>
        <dbReference type="Proteomes" id="UP000076842"/>
    </source>
</evidence>
<dbReference type="FunFam" id="3.30.60.60:FF:000001">
    <property type="entry name" value="Histone acetyltransferase"/>
    <property type="match status" value="1"/>
</dbReference>
<evidence type="ECO:0000259" key="21">
    <source>
        <dbReference type="PROSITE" id="PS51726"/>
    </source>
</evidence>
<comment type="catalytic activity">
    <reaction evidence="15">
        <text>2-hydroxyisobutanoyl-CoA + L-lysyl-[protein] = N(6)-(2-hydroxyisobutanoyl)-L-lysyl-[protein] + CoA + H(+)</text>
        <dbReference type="Rhea" id="RHEA:24180"/>
        <dbReference type="Rhea" id="RHEA-COMP:9752"/>
        <dbReference type="Rhea" id="RHEA-COMP:15921"/>
        <dbReference type="ChEBI" id="CHEBI:15378"/>
        <dbReference type="ChEBI" id="CHEBI:29969"/>
        <dbReference type="ChEBI" id="CHEBI:57287"/>
        <dbReference type="ChEBI" id="CHEBI:131780"/>
        <dbReference type="ChEBI" id="CHEBI:144968"/>
    </reaction>
    <physiologicalReaction direction="left-to-right" evidence="15">
        <dbReference type="Rhea" id="RHEA:24181"/>
    </physiologicalReaction>
</comment>
<dbReference type="InterPro" id="IPR002717">
    <property type="entry name" value="HAT_MYST-type"/>
</dbReference>
<evidence type="ECO:0000256" key="14">
    <source>
        <dbReference type="ARBA" id="ARBA00045805"/>
    </source>
</evidence>
<keyword evidence="11" id="KW-0804">Transcription</keyword>
<keyword evidence="5" id="KW-0808">Transferase</keyword>
<dbReference type="Pfam" id="PF01853">
    <property type="entry name" value="MOZ_SAS"/>
    <property type="match status" value="1"/>
</dbReference>
<keyword evidence="7" id="KW-0156">Chromatin regulator</keyword>
<comment type="similarity">
    <text evidence="2">Belongs to the MYST (SAS/MOZ) family.</text>
</comment>
<dbReference type="GO" id="GO:0003712">
    <property type="term" value="F:transcription coregulator activity"/>
    <property type="evidence" value="ECO:0007669"/>
    <property type="project" value="TreeGrafter"/>
</dbReference>
<dbReference type="CDD" id="cd04301">
    <property type="entry name" value="NAT_SF"/>
    <property type="match status" value="1"/>
</dbReference>
<comment type="catalytic activity">
    <reaction evidence="18">
        <text>L-lysyl-[histone] + acetyl-CoA = N(6)-acetyl-L-lysyl-[histone] + CoA + H(+)</text>
        <dbReference type="Rhea" id="RHEA:21992"/>
        <dbReference type="Rhea" id="RHEA-COMP:9845"/>
        <dbReference type="Rhea" id="RHEA-COMP:11338"/>
        <dbReference type="ChEBI" id="CHEBI:15378"/>
        <dbReference type="ChEBI" id="CHEBI:29969"/>
        <dbReference type="ChEBI" id="CHEBI:57287"/>
        <dbReference type="ChEBI" id="CHEBI:57288"/>
        <dbReference type="ChEBI" id="CHEBI:61930"/>
        <dbReference type="EC" id="2.3.1.48"/>
    </reaction>
    <physiologicalReaction direction="left-to-right" evidence="18">
        <dbReference type="Rhea" id="RHEA:21993"/>
    </physiologicalReaction>
</comment>
<evidence type="ECO:0000256" key="18">
    <source>
        <dbReference type="ARBA" id="ARBA00048940"/>
    </source>
</evidence>
<protein>
    <recommendedName>
        <fullName evidence="4">histone acetyltransferase</fullName>
        <ecNumber evidence="4">2.3.1.48</ecNumber>
    </recommendedName>
</protein>